<name>A0A6J7WAN6_9ZZZZ</name>
<dbReference type="GO" id="GO:0008446">
    <property type="term" value="F:GDP-mannose 4,6-dehydratase activity"/>
    <property type="evidence" value="ECO:0007669"/>
    <property type="project" value="UniProtKB-EC"/>
</dbReference>
<proteinExistence type="inferred from homology"/>
<evidence type="ECO:0000256" key="2">
    <source>
        <dbReference type="ARBA" id="ARBA00009263"/>
    </source>
</evidence>
<organism evidence="8">
    <name type="scientific">freshwater metagenome</name>
    <dbReference type="NCBI Taxonomy" id="449393"/>
    <lineage>
        <taxon>unclassified sequences</taxon>
        <taxon>metagenomes</taxon>
        <taxon>ecological metagenomes</taxon>
    </lineage>
</organism>
<dbReference type="EMBL" id="CAFBRZ010000032">
    <property type="protein sequence ID" value="CAB5151551.1"/>
    <property type="molecule type" value="Genomic_DNA"/>
</dbReference>
<dbReference type="PANTHER" id="PTHR43715">
    <property type="entry name" value="GDP-MANNOSE 4,6-DEHYDRATASE"/>
    <property type="match status" value="1"/>
</dbReference>
<evidence type="ECO:0000256" key="4">
    <source>
        <dbReference type="ARBA" id="ARBA00023239"/>
    </source>
</evidence>
<evidence type="ECO:0000313" key="6">
    <source>
        <dbReference type="EMBL" id="CAB4711360.1"/>
    </source>
</evidence>
<keyword evidence="4" id="KW-0456">Lyase</keyword>
<comment type="cofactor">
    <cofactor evidence="1">
        <name>NADP(+)</name>
        <dbReference type="ChEBI" id="CHEBI:58349"/>
    </cofactor>
</comment>
<evidence type="ECO:0000259" key="5">
    <source>
        <dbReference type="Pfam" id="PF16363"/>
    </source>
</evidence>
<comment type="similarity">
    <text evidence="2">Belongs to the NAD(P)-dependent epimerase/dehydratase family. GDP-mannose 4,6-dehydratase subfamily.</text>
</comment>
<protein>
    <recommendedName>
        <fullName evidence="3">GDP-mannose 4,6-dehydratase</fullName>
        <ecNumber evidence="3">4.2.1.47</ecNumber>
    </recommendedName>
</protein>
<evidence type="ECO:0000313" key="7">
    <source>
        <dbReference type="EMBL" id="CAB4971313.1"/>
    </source>
</evidence>
<feature type="domain" description="NAD(P)-binding" evidence="5">
    <location>
        <begin position="4"/>
        <end position="310"/>
    </location>
</feature>
<dbReference type="EMBL" id="CAEZYE010000035">
    <property type="protein sequence ID" value="CAB4711360.1"/>
    <property type="molecule type" value="Genomic_DNA"/>
</dbReference>
<evidence type="ECO:0000313" key="8">
    <source>
        <dbReference type="EMBL" id="CAB5151551.1"/>
    </source>
</evidence>
<reference evidence="8" key="1">
    <citation type="submission" date="2020-05" db="EMBL/GenBank/DDBJ databases">
        <authorList>
            <person name="Chiriac C."/>
            <person name="Salcher M."/>
            <person name="Ghai R."/>
            <person name="Kavagutti S V."/>
        </authorList>
    </citation>
    <scope>NUCLEOTIDE SEQUENCE</scope>
</reference>
<dbReference type="InterPro" id="IPR036291">
    <property type="entry name" value="NAD(P)-bd_dom_sf"/>
</dbReference>
<sequence length="323" mass="36264">MRALITGISGQDGRYLAPLLQSLNYEVHGLSRDTISDREVLLDLSGVILHKVDTADYSQIRSHIDHIQPNLLFNLAGISSVNQSFGLFNETISANFLFLEKILRSILELGLKDFTRIYQASSSEMFGRTSTVPQTEKSPFNPLSPYGLSKLASHHLCSQYREREGMFISSGILYNHESPKRSEIFVTRKITKAVAGIRLGLTKELILGNVSAQRDWGFAGDYVAAMVAMLLHETPQDFIVATGLSHSVLEFVKEAFKAVGMEGAEVHFLKSSSEFVRKQDHTNLVGDSTKAREILDWEPKKTFQMLIQEMVEIDMLRLSSHRI</sequence>
<gene>
    <name evidence="6" type="ORF">UFOPK2655_00767</name>
    <name evidence="7" type="ORF">UFOPK3937_00132</name>
    <name evidence="8" type="ORF">UFOPK4444_00689</name>
</gene>
<dbReference type="AlphaFoldDB" id="A0A6J7WAN6"/>
<dbReference type="EMBL" id="CAFBOJ010000007">
    <property type="protein sequence ID" value="CAB4971313.1"/>
    <property type="molecule type" value="Genomic_DNA"/>
</dbReference>
<dbReference type="CDD" id="cd05260">
    <property type="entry name" value="GDP_MD_SDR_e"/>
    <property type="match status" value="1"/>
</dbReference>
<dbReference type="Gene3D" id="3.40.50.720">
    <property type="entry name" value="NAD(P)-binding Rossmann-like Domain"/>
    <property type="match status" value="1"/>
</dbReference>
<dbReference type="InterPro" id="IPR006368">
    <property type="entry name" value="GDP_Man_deHydtase"/>
</dbReference>
<dbReference type="Gene3D" id="3.90.25.10">
    <property type="entry name" value="UDP-galactose 4-epimerase, domain 1"/>
    <property type="match status" value="1"/>
</dbReference>
<dbReference type="InterPro" id="IPR016040">
    <property type="entry name" value="NAD(P)-bd_dom"/>
</dbReference>
<evidence type="ECO:0000256" key="3">
    <source>
        <dbReference type="ARBA" id="ARBA00011989"/>
    </source>
</evidence>
<evidence type="ECO:0000256" key="1">
    <source>
        <dbReference type="ARBA" id="ARBA00001937"/>
    </source>
</evidence>
<dbReference type="PANTHER" id="PTHR43715:SF1">
    <property type="entry name" value="GDP-MANNOSE 4,6 DEHYDRATASE"/>
    <property type="match status" value="1"/>
</dbReference>
<dbReference type="FunFam" id="3.40.50.720:FF:000924">
    <property type="entry name" value="GDP-mannose 4,6 dehydratase"/>
    <property type="match status" value="1"/>
</dbReference>
<dbReference type="Pfam" id="PF16363">
    <property type="entry name" value="GDP_Man_Dehyd"/>
    <property type="match status" value="1"/>
</dbReference>
<dbReference type="SUPFAM" id="SSF51735">
    <property type="entry name" value="NAD(P)-binding Rossmann-fold domains"/>
    <property type="match status" value="1"/>
</dbReference>
<dbReference type="GO" id="GO:0042351">
    <property type="term" value="P:'de novo' GDP-L-fucose biosynthetic process"/>
    <property type="evidence" value="ECO:0007669"/>
    <property type="project" value="TreeGrafter"/>
</dbReference>
<dbReference type="EC" id="4.2.1.47" evidence="3"/>
<accession>A0A6J7WAN6</accession>